<evidence type="ECO:0000256" key="1">
    <source>
        <dbReference type="ARBA" id="ARBA00022490"/>
    </source>
</evidence>
<dbReference type="Pfam" id="PF01668">
    <property type="entry name" value="SmpB"/>
    <property type="match status" value="1"/>
</dbReference>
<comment type="subcellular location">
    <subcellularLocation>
        <location evidence="3">Cytoplasm</location>
    </subcellularLocation>
    <text evidence="3">The tmRNA-SmpB complex associates with stalled 70S ribosomes.</text>
</comment>
<dbReference type="GO" id="GO:0005829">
    <property type="term" value="C:cytosol"/>
    <property type="evidence" value="ECO:0007669"/>
    <property type="project" value="TreeGrafter"/>
</dbReference>
<keyword evidence="5" id="KW-1185">Reference proteome</keyword>
<dbReference type="PANTHER" id="PTHR30308:SF2">
    <property type="entry name" value="SSRA-BINDING PROTEIN"/>
    <property type="match status" value="1"/>
</dbReference>
<dbReference type="SUPFAM" id="SSF74982">
    <property type="entry name" value="Small protein B (SmpB)"/>
    <property type="match status" value="1"/>
</dbReference>
<gene>
    <name evidence="3 4" type="primary">smpB</name>
    <name evidence="4" type="ORF">Q3982_02445</name>
</gene>
<protein>
    <recommendedName>
        <fullName evidence="3">SsrA-binding protein</fullName>
    </recommendedName>
    <alternativeName>
        <fullName evidence="3">Small protein B</fullName>
    </alternativeName>
</protein>
<dbReference type="GO" id="GO:0003723">
    <property type="term" value="F:RNA binding"/>
    <property type="evidence" value="ECO:0007669"/>
    <property type="project" value="UniProtKB-UniRule"/>
</dbReference>
<dbReference type="AlphaFoldDB" id="A0AA43RJ85"/>
<dbReference type="NCBIfam" id="TIGR00086">
    <property type="entry name" value="smpB"/>
    <property type="match status" value="1"/>
</dbReference>
<reference evidence="4" key="1">
    <citation type="submission" date="2023-07" db="EMBL/GenBank/DDBJ databases">
        <title>Between Cages and Wild: Unraveling the Impact of Captivity on Animal Microbiomes and Antimicrobial Resistance.</title>
        <authorList>
            <person name="Schmartz G.P."/>
            <person name="Rehner J."/>
            <person name="Schuff M.J."/>
            <person name="Becker S.L."/>
            <person name="Kravczyk M."/>
            <person name="Gurevich A."/>
            <person name="Francke R."/>
            <person name="Mueller R."/>
            <person name="Keller V."/>
            <person name="Keller A."/>
        </authorList>
    </citation>
    <scope>NUCLEOTIDE SEQUENCE</scope>
    <source>
        <strain evidence="4">S12M_St_49</strain>
    </source>
</reference>
<dbReference type="GO" id="GO:0070929">
    <property type="term" value="P:trans-translation"/>
    <property type="evidence" value="ECO:0007669"/>
    <property type="project" value="UniProtKB-UniRule"/>
</dbReference>
<dbReference type="PROSITE" id="PS01317">
    <property type="entry name" value="SSRP"/>
    <property type="match status" value="1"/>
</dbReference>
<comment type="similarity">
    <text evidence="3">Belongs to the SmpB family.</text>
</comment>
<evidence type="ECO:0000313" key="4">
    <source>
        <dbReference type="EMBL" id="MDO4841520.1"/>
    </source>
</evidence>
<evidence type="ECO:0000256" key="3">
    <source>
        <dbReference type="HAMAP-Rule" id="MF_00023"/>
    </source>
</evidence>
<dbReference type="HAMAP" id="MF_00023">
    <property type="entry name" value="SmpB"/>
    <property type="match status" value="1"/>
</dbReference>
<dbReference type="GO" id="GO:0070930">
    <property type="term" value="P:trans-translation-dependent protein tagging"/>
    <property type="evidence" value="ECO:0007669"/>
    <property type="project" value="TreeGrafter"/>
</dbReference>
<dbReference type="InterPro" id="IPR020081">
    <property type="entry name" value="SsrA-bd_prot_CS"/>
</dbReference>
<dbReference type="EMBL" id="JAUMVS010000024">
    <property type="protein sequence ID" value="MDO4841520.1"/>
    <property type="molecule type" value="Genomic_DNA"/>
</dbReference>
<dbReference type="NCBIfam" id="NF003843">
    <property type="entry name" value="PRK05422.1"/>
    <property type="match status" value="1"/>
</dbReference>
<keyword evidence="1 3" id="KW-0963">Cytoplasm</keyword>
<comment type="function">
    <text evidence="3">Required for rescue of stalled ribosomes mediated by trans-translation. Binds to transfer-messenger RNA (tmRNA), required for stable association of tmRNA with ribosomes. tmRNA and SmpB together mimic tRNA shape, replacing the anticodon stem-loop with SmpB. tmRNA is encoded by the ssrA gene; the 2 termini fold to resemble tRNA(Ala) and it encodes a 'tag peptide', a short internal open reading frame. During trans-translation Ala-aminoacylated tmRNA acts like a tRNA, entering the A-site of stalled ribosomes, displacing the stalled mRNA. The ribosome then switches to translate the ORF on the tmRNA; the nascent peptide is terminated with the 'tag peptide' encoded by the tmRNA and targeted for degradation. The ribosome is freed to recommence translation, which seems to be the essential function of trans-translation.</text>
</comment>
<dbReference type="CDD" id="cd09294">
    <property type="entry name" value="SmpB"/>
    <property type="match status" value="1"/>
</dbReference>
<name>A0AA43RJ85_9ACTN</name>
<evidence type="ECO:0000256" key="2">
    <source>
        <dbReference type="ARBA" id="ARBA00022884"/>
    </source>
</evidence>
<dbReference type="PANTHER" id="PTHR30308">
    <property type="entry name" value="TMRNA-BINDING COMPONENT OF TRANS-TRANSLATION TAGGING COMPLEX"/>
    <property type="match status" value="1"/>
</dbReference>
<dbReference type="Proteomes" id="UP001168575">
    <property type="component" value="Unassembled WGS sequence"/>
</dbReference>
<keyword evidence="2 3" id="KW-0694">RNA-binding</keyword>
<comment type="caution">
    <text evidence="4">The sequence shown here is derived from an EMBL/GenBank/DDBJ whole genome shotgun (WGS) entry which is preliminary data.</text>
</comment>
<dbReference type="InterPro" id="IPR023620">
    <property type="entry name" value="SmpB"/>
</dbReference>
<sequence length="156" mass="18088">MKSKIDNKTIAKNRHAYHDYEIVEKFEAGIELVGCEVKSLQENNAQITDAFCMIRGGECWLNNLHIPPYSHGNISNPDPDRKRKLLLHKKEIRHLAQKTEEKGLAVIPLAMYYAKNGKVKVEIALARGKKLHDKRQSMKERDVNREIERALKMRSR</sequence>
<organism evidence="4 5">
    <name type="scientific">Phoenicibacter congonensis</name>
    <dbReference type="NCBI Taxonomy" id="1944646"/>
    <lineage>
        <taxon>Bacteria</taxon>
        <taxon>Bacillati</taxon>
        <taxon>Actinomycetota</taxon>
        <taxon>Coriobacteriia</taxon>
        <taxon>Eggerthellales</taxon>
        <taxon>Eggerthellaceae</taxon>
        <taxon>Phoenicibacter</taxon>
    </lineage>
</organism>
<dbReference type="InterPro" id="IPR000037">
    <property type="entry name" value="SsrA-bd_prot"/>
</dbReference>
<proteinExistence type="inferred from homology"/>
<accession>A0AA43RJ85</accession>
<dbReference type="Gene3D" id="2.40.280.10">
    <property type="match status" value="1"/>
</dbReference>
<evidence type="ECO:0000313" key="5">
    <source>
        <dbReference type="Proteomes" id="UP001168575"/>
    </source>
</evidence>